<evidence type="ECO:0000313" key="3">
    <source>
        <dbReference type="EMBL" id="CAE8634252.1"/>
    </source>
</evidence>
<organism evidence="3 4">
    <name type="scientific">Polarella glacialis</name>
    <name type="common">Dinoflagellate</name>
    <dbReference type="NCBI Taxonomy" id="89957"/>
    <lineage>
        <taxon>Eukaryota</taxon>
        <taxon>Sar</taxon>
        <taxon>Alveolata</taxon>
        <taxon>Dinophyceae</taxon>
        <taxon>Suessiales</taxon>
        <taxon>Suessiaceae</taxon>
        <taxon>Polarella</taxon>
    </lineage>
</organism>
<gene>
    <name evidence="3" type="ORF">PGLA1383_LOCUS49903</name>
</gene>
<evidence type="ECO:0000313" key="4">
    <source>
        <dbReference type="Proteomes" id="UP000654075"/>
    </source>
</evidence>
<feature type="chain" id="PRO_5032522296" evidence="2">
    <location>
        <begin position="26"/>
        <end position="102"/>
    </location>
</feature>
<proteinExistence type="predicted"/>
<keyword evidence="1" id="KW-0472">Membrane</keyword>
<accession>A0A813H9F8</accession>
<keyword evidence="2" id="KW-0732">Signal</keyword>
<keyword evidence="1" id="KW-0812">Transmembrane</keyword>
<keyword evidence="1" id="KW-1133">Transmembrane helix</keyword>
<dbReference type="EMBL" id="CAJNNV010030948">
    <property type="protein sequence ID" value="CAE8634252.1"/>
    <property type="molecule type" value="Genomic_DNA"/>
</dbReference>
<name>A0A813H9F8_POLGL</name>
<protein>
    <submittedName>
        <fullName evidence="3">Uncharacterized protein</fullName>
    </submittedName>
</protein>
<reference evidence="3" key="1">
    <citation type="submission" date="2021-02" db="EMBL/GenBank/DDBJ databases">
        <authorList>
            <person name="Dougan E. K."/>
            <person name="Rhodes N."/>
            <person name="Thang M."/>
            <person name="Chan C."/>
        </authorList>
    </citation>
    <scope>NUCLEOTIDE SEQUENCE</scope>
</reference>
<dbReference type="Proteomes" id="UP000654075">
    <property type="component" value="Unassembled WGS sequence"/>
</dbReference>
<feature type="transmembrane region" description="Helical" evidence="1">
    <location>
        <begin position="81"/>
        <end position="101"/>
    </location>
</feature>
<sequence>MVNWLMSLLILLLLMLLLLLIVVSGRSAAYSQDNGNCWLQSRTNGKNHVNDLMAETCQIFCFTSSYRQWIQILRFSCRAILVPYVVVAVVVVLLLLLLLWLL</sequence>
<feature type="signal peptide" evidence="2">
    <location>
        <begin position="1"/>
        <end position="25"/>
    </location>
</feature>
<dbReference type="AlphaFoldDB" id="A0A813H9F8"/>
<keyword evidence="4" id="KW-1185">Reference proteome</keyword>
<evidence type="ECO:0000256" key="2">
    <source>
        <dbReference type="SAM" id="SignalP"/>
    </source>
</evidence>
<evidence type="ECO:0000256" key="1">
    <source>
        <dbReference type="SAM" id="Phobius"/>
    </source>
</evidence>
<comment type="caution">
    <text evidence="3">The sequence shown here is derived from an EMBL/GenBank/DDBJ whole genome shotgun (WGS) entry which is preliminary data.</text>
</comment>